<dbReference type="GO" id="GO:0005737">
    <property type="term" value="C:cytoplasm"/>
    <property type="evidence" value="ECO:0007669"/>
    <property type="project" value="UniProtKB-SubCell"/>
</dbReference>
<dbReference type="CDD" id="cd04238">
    <property type="entry name" value="AAK_NAGK-like"/>
    <property type="match status" value="1"/>
</dbReference>
<dbReference type="Proteomes" id="UP000198734">
    <property type="component" value="Unassembled WGS sequence"/>
</dbReference>
<feature type="binding site" evidence="9">
    <location>
        <begin position="51"/>
        <end position="52"/>
    </location>
    <ligand>
        <name>substrate</name>
    </ligand>
</feature>
<dbReference type="EC" id="2.7.2.8" evidence="9"/>
<dbReference type="Gene3D" id="3.40.1160.10">
    <property type="entry name" value="Acetylglutamate kinase-like"/>
    <property type="match status" value="1"/>
</dbReference>
<keyword evidence="6 9" id="KW-0418">Kinase</keyword>
<feature type="domain" description="Aspartate/glutamate/uridylate kinase" evidence="10">
    <location>
        <begin position="13"/>
        <end position="239"/>
    </location>
</feature>
<feature type="binding site" evidence="9">
    <location>
        <position position="73"/>
    </location>
    <ligand>
        <name>substrate</name>
    </ligand>
</feature>
<dbReference type="PRINTS" id="PR00474">
    <property type="entry name" value="GLU5KINASE"/>
</dbReference>
<dbReference type="STRING" id="126156.SAMN05421670_0358"/>
<dbReference type="GO" id="GO:0005524">
    <property type="term" value="F:ATP binding"/>
    <property type="evidence" value="ECO:0007669"/>
    <property type="project" value="UniProtKB-UniRule"/>
</dbReference>
<keyword evidence="7 9" id="KW-0067">ATP-binding</keyword>
<dbReference type="NCBIfam" id="TIGR00761">
    <property type="entry name" value="argB"/>
    <property type="match status" value="1"/>
</dbReference>
<keyword evidence="4 9" id="KW-0808">Transferase</keyword>
<proteinExistence type="inferred from homology"/>
<evidence type="ECO:0000259" key="10">
    <source>
        <dbReference type="Pfam" id="PF00696"/>
    </source>
</evidence>
<dbReference type="InterPro" id="IPR001048">
    <property type="entry name" value="Asp/Glu/Uridylate_kinase"/>
</dbReference>
<evidence type="ECO:0000256" key="3">
    <source>
        <dbReference type="ARBA" id="ARBA00022605"/>
    </source>
</evidence>
<dbReference type="GO" id="GO:0042450">
    <property type="term" value="P:L-arginine biosynthetic process via ornithine"/>
    <property type="evidence" value="ECO:0007669"/>
    <property type="project" value="UniProtKB-UniRule"/>
</dbReference>
<dbReference type="PANTHER" id="PTHR23342:SF0">
    <property type="entry name" value="N-ACETYLGLUTAMATE SYNTHASE, MITOCHONDRIAL"/>
    <property type="match status" value="1"/>
</dbReference>
<evidence type="ECO:0000256" key="8">
    <source>
        <dbReference type="ARBA" id="ARBA00048141"/>
    </source>
</evidence>
<dbReference type="EMBL" id="FOXU01000014">
    <property type="protein sequence ID" value="SFQ78678.1"/>
    <property type="molecule type" value="Genomic_DNA"/>
</dbReference>
<keyword evidence="9" id="KW-0963">Cytoplasm</keyword>
<dbReference type="InterPro" id="IPR004662">
    <property type="entry name" value="AcgluKinase_fam"/>
</dbReference>
<evidence type="ECO:0000256" key="1">
    <source>
        <dbReference type="ARBA" id="ARBA00004828"/>
    </source>
</evidence>
<dbReference type="RefSeq" id="WP_093538677.1">
    <property type="nucleotide sequence ID" value="NZ_FOXU01000014.1"/>
</dbReference>
<dbReference type="AlphaFoldDB" id="A0A1I6BCM1"/>
<keyword evidence="12" id="KW-1185">Reference proteome</keyword>
<organism evidence="11 12">
    <name type="scientific">Psychrobacillus psychrotolerans</name>
    <dbReference type="NCBI Taxonomy" id="126156"/>
    <lineage>
        <taxon>Bacteria</taxon>
        <taxon>Bacillati</taxon>
        <taxon>Bacillota</taxon>
        <taxon>Bacilli</taxon>
        <taxon>Bacillales</taxon>
        <taxon>Bacillaceae</taxon>
        <taxon>Psychrobacillus</taxon>
    </lineage>
</organism>
<evidence type="ECO:0000256" key="2">
    <source>
        <dbReference type="ARBA" id="ARBA00022571"/>
    </source>
</evidence>
<dbReference type="OrthoDB" id="9803155at2"/>
<evidence type="ECO:0000256" key="5">
    <source>
        <dbReference type="ARBA" id="ARBA00022741"/>
    </source>
</evidence>
<dbReference type="PANTHER" id="PTHR23342">
    <property type="entry name" value="N-ACETYLGLUTAMATE SYNTHASE"/>
    <property type="match status" value="1"/>
</dbReference>
<accession>A0A1I6BCM1</accession>
<dbReference type="GO" id="GO:0003991">
    <property type="term" value="F:acetylglutamate kinase activity"/>
    <property type="evidence" value="ECO:0007669"/>
    <property type="project" value="UniProtKB-UniRule"/>
</dbReference>
<comment type="similarity">
    <text evidence="9">Belongs to the acetylglutamate kinase family. ArgB subfamily.</text>
</comment>
<comment type="function">
    <text evidence="9">Catalyzes the ATP-dependent phosphorylation of N-acetyl-L-glutamate.</text>
</comment>
<keyword evidence="5 9" id="KW-0547">Nucleotide-binding</keyword>
<evidence type="ECO:0000313" key="11">
    <source>
        <dbReference type="EMBL" id="SFQ78678.1"/>
    </source>
</evidence>
<reference evidence="12" key="1">
    <citation type="submission" date="2016-10" db="EMBL/GenBank/DDBJ databases">
        <authorList>
            <person name="Varghese N."/>
            <person name="Submissions S."/>
        </authorList>
    </citation>
    <scope>NUCLEOTIDE SEQUENCE [LARGE SCALE GENOMIC DNA]</scope>
    <source>
        <strain evidence="12">DSM 11706</strain>
    </source>
</reference>
<keyword evidence="2 9" id="KW-0055">Arginine biosynthesis</keyword>
<evidence type="ECO:0000256" key="7">
    <source>
        <dbReference type="ARBA" id="ARBA00022840"/>
    </source>
</evidence>
<dbReference type="InterPro" id="IPR001057">
    <property type="entry name" value="Glu/AcGlu_kinase"/>
</dbReference>
<dbReference type="InterPro" id="IPR036393">
    <property type="entry name" value="AceGlu_kinase-like_sf"/>
</dbReference>
<protein>
    <recommendedName>
        <fullName evidence="9">Acetylglutamate kinase</fullName>
        <ecNumber evidence="9">2.7.2.8</ecNumber>
    </recommendedName>
    <alternativeName>
        <fullName evidence="9">N-acetyl-L-glutamate 5-phosphotransferase</fullName>
    </alternativeName>
    <alternativeName>
        <fullName evidence="9">NAG kinase</fullName>
        <shortName evidence="9">NAGK</shortName>
    </alternativeName>
</protein>
<comment type="pathway">
    <text evidence="1 9">Amino-acid biosynthesis; L-arginine biosynthesis; N(2)-acetyl-L-ornithine from L-glutamate: step 2/4.</text>
</comment>
<dbReference type="UniPathway" id="UPA00068">
    <property type="reaction ID" value="UER00107"/>
</dbReference>
<feature type="binding site" evidence="9">
    <location>
        <position position="166"/>
    </location>
    <ligand>
        <name>substrate</name>
    </ligand>
</feature>
<sequence length="259" mass="26926">MTTSKSTQPTALKRIVIKLGGSMLEGLNENFFSNFKKLQASGHEIVIVHGGGPAINAALAANGVTTTAINGIRVTSAEAIGIVQSTLIGQVNPALVHQLNKNGIQAIGLSGYDSQLLECTILDEATYGFVGEIQQVNTPLLETLLQHGITPVISSIGCTIEGNPLNINADTVASKVALAIKAESLQLVTDTPGIKIGGEVQEIVTSEKISHWISSGDIYGGMIPKVTAALDCLTAGIPSVEIVGDQLSGTTILQQEVYA</sequence>
<feature type="site" description="Transition state stabilizer" evidence="9">
    <location>
        <position position="225"/>
    </location>
</feature>
<dbReference type="SUPFAM" id="SSF53633">
    <property type="entry name" value="Carbamate kinase-like"/>
    <property type="match status" value="1"/>
</dbReference>
<evidence type="ECO:0000256" key="4">
    <source>
        <dbReference type="ARBA" id="ARBA00022679"/>
    </source>
</evidence>
<keyword evidence="3 9" id="KW-0028">Amino-acid biosynthesis</keyword>
<dbReference type="Pfam" id="PF00696">
    <property type="entry name" value="AA_kinase"/>
    <property type="match status" value="1"/>
</dbReference>
<feature type="site" description="Transition state stabilizer" evidence="9">
    <location>
        <position position="18"/>
    </location>
</feature>
<gene>
    <name evidence="9" type="primary">argB</name>
    <name evidence="11" type="ORF">SAMN05421670_0358</name>
</gene>
<dbReference type="InterPro" id="IPR037528">
    <property type="entry name" value="ArgB"/>
</dbReference>
<dbReference type="HAMAP" id="MF_00082">
    <property type="entry name" value="ArgB"/>
    <property type="match status" value="1"/>
</dbReference>
<dbReference type="PIRSF" id="PIRSF000728">
    <property type="entry name" value="NAGK"/>
    <property type="match status" value="1"/>
</dbReference>
<comment type="catalytic activity">
    <reaction evidence="8 9">
        <text>N-acetyl-L-glutamate + ATP = N-acetyl-L-glutamyl 5-phosphate + ADP</text>
        <dbReference type="Rhea" id="RHEA:14629"/>
        <dbReference type="ChEBI" id="CHEBI:30616"/>
        <dbReference type="ChEBI" id="CHEBI:44337"/>
        <dbReference type="ChEBI" id="CHEBI:57936"/>
        <dbReference type="ChEBI" id="CHEBI:456216"/>
        <dbReference type="EC" id="2.7.2.8"/>
    </reaction>
</comment>
<evidence type="ECO:0000256" key="9">
    <source>
        <dbReference type="HAMAP-Rule" id="MF_00082"/>
    </source>
</evidence>
<comment type="subcellular location">
    <subcellularLocation>
        <location evidence="9">Cytoplasm</location>
    </subcellularLocation>
</comment>
<name>A0A1I6BCM1_9BACI</name>
<evidence type="ECO:0000313" key="12">
    <source>
        <dbReference type="Proteomes" id="UP000198734"/>
    </source>
</evidence>
<evidence type="ECO:0000256" key="6">
    <source>
        <dbReference type="ARBA" id="ARBA00022777"/>
    </source>
</evidence>